<feature type="domain" description="ABC transmembrane type-1" evidence="10">
    <location>
        <begin position="65"/>
        <end position="334"/>
    </location>
</feature>
<protein>
    <submittedName>
        <fullName evidence="11">ABC transporter ATP-binding protein</fullName>
    </submittedName>
</protein>
<evidence type="ECO:0000259" key="10">
    <source>
        <dbReference type="PROSITE" id="PS50929"/>
    </source>
</evidence>
<comment type="similarity">
    <text evidence="2">Belongs to the ABC transporter superfamily.</text>
</comment>
<evidence type="ECO:0000256" key="4">
    <source>
        <dbReference type="ARBA" id="ARBA00022741"/>
    </source>
</evidence>
<dbReference type="Pfam" id="PF00664">
    <property type="entry name" value="ABC_membrane"/>
    <property type="match status" value="1"/>
</dbReference>
<dbReference type="InterPro" id="IPR003439">
    <property type="entry name" value="ABC_transporter-like_ATP-bd"/>
</dbReference>
<dbReference type="PANTHER" id="PTHR43394">
    <property type="entry name" value="ATP-DEPENDENT PERMEASE MDL1, MITOCHONDRIAL"/>
    <property type="match status" value="1"/>
</dbReference>
<keyword evidence="12" id="KW-1185">Reference proteome</keyword>
<dbReference type="InterPro" id="IPR036640">
    <property type="entry name" value="ABC1_TM_sf"/>
</dbReference>
<dbReference type="InterPro" id="IPR011527">
    <property type="entry name" value="ABC1_TM_dom"/>
</dbReference>
<dbReference type="InterPro" id="IPR003593">
    <property type="entry name" value="AAA+_ATPase"/>
</dbReference>
<dbReference type="GO" id="GO:0005886">
    <property type="term" value="C:plasma membrane"/>
    <property type="evidence" value="ECO:0007669"/>
    <property type="project" value="UniProtKB-SubCell"/>
</dbReference>
<gene>
    <name evidence="11" type="ORF">P0Y55_11700</name>
</gene>
<evidence type="ECO:0000256" key="8">
    <source>
        <dbReference type="SAM" id="Phobius"/>
    </source>
</evidence>
<feature type="transmembrane region" description="Helical" evidence="8">
    <location>
        <begin position="189"/>
        <end position="209"/>
    </location>
</feature>
<keyword evidence="6 8" id="KW-1133">Transmembrane helix</keyword>
<dbReference type="Proteomes" id="UP001178662">
    <property type="component" value="Chromosome"/>
</dbReference>
<feature type="transmembrane region" description="Helical" evidence="8">
    <location>
        <begin position="88"/>
        <end position="108"/>
    </location>
</feature>
<evidence type="ECO:0000256" key="3">
    <source>
        <dbReference type="ARBA" id="ARBA00022692"/>
    </source>
</evidence>
<dbReference type="Gene3D" id="1.20.1560.10">
    <property type="entry name" value="ABC transporter type 1, transmembrane domain"/>
    <property type="match status" value="1"/>
</dbReference>
<dbReference type="GO" id="GO:0016887">
    <property type="term" value="F:ATP hydrolysis activity"/>
    <property type="evidence" value="ECO:0007669"/>
    <property type="project" value="InterPro"/>
</dbReference>
<keyword evidence="7 8" id="KW-0472">Membrane</keyword>
<evidence type="ECO:0000313" key="11">
    <source>
        <dbReference type="EMBL" id="WEK53253.1"/>
    </source>
</evidence>
<dbReference type="EMBL" id="CP119317">
    <property type="protein sequence ID" value="WEK53253.1"/>
    <property type="molecule type" value="Genomic_DNA"/>
</dbReference>
<dbReference type="SUPFAM" id="SSF90123">
    <property type="entry name" value="ABC transporter transmembrane region"/>
    <property type="match status" value="1"/>
</dbReference>
<evidence type="ECO:0000313" key="12">
    <source>
        <dbReference type="Proteomes" id="UP001178662"/>
    </source>
</evidence>
<name>A0AA95EXR5_9BACL</name>
<keyword evidence="5 11" id="KW-0067">ATP-binding</keyword>
<dbReference type="PANTHER" id="PTHR43394:SF1">
    <property type="entry name" value="ATP-BINDING CASSETTE SUB-FAMILY B MEMBER 10, MITOCHONDRIAL"/>
    <property type="match status" value="1"/>
</dbReference>
<evidence type="ECO:0000256" key="5">
    <source>
        <dbReference type="ARBA" id="ARBA00022840"/>
    </source>
</evidence>
<dbReference type="InterPro" id="IPR017871">
    <property type="entry name" value="ABC_transporter-like_CS"/>
</dbReference>
<comment type="subcellular location">
    <subcellularLocation>
        <location evidence="1">Cell membrane</location>
        <topology evidence="1">Multi-pass membrane protein</topology>
    </subcellularLocation>
</comment>
<dbReference type="Pfam" id="PF00005">
    <property type="entry name" value="ABC_tran"/>
    <property type="match status" value="1"/>
</dbReference>
<dbReference type="SMART" id="SM00382">
    <property type="entry name" value="AAA"/>
    <property type="match status" value="1"/>
</dbReference>
<feature type="domain" description="ABC transporter" evidence="9">
    <location>
        <begin position="367"/>
        <end position="602"/>
    </location>
</feature>
<dbReference type="GO" id="GO:0015421">
    <property type="term" value="F:ABC-type oligopeptide transporter activity"/>
    <property type="evidence" value="ECO:0007669"/>
    <property type="project" value="TreeGrafter"/>
</dbReference>
<dbReference type="InterPro" id="IPR039421">
    <property type="entry name" value="Type_1_exporter"/>
</dbReference>
<organism evidence="11 12">
    <name type="scientific">Candidatus Cohnella colombiensis</name>
    <dbReference type="NCBI Taxonomy" id="3121368"/>
    <lineage>
        <taxon>Bacteria</taxon>
        <taxon>Bacillati</taxon>
        <taxon>Bacillota</taxon>
        <taxon>Bacilli</taxon>
        <taxon>Bacillales</taxon>
        <taxon>Paenibacillaceae</taxon>
        <taxon>Cohnella</taxon>
    </lineage>
</organism>
<evidence type="ECO:0000256" key="1">
    <source>
        <dbReference type="ARBA" id="ARBA00004651"/>
    </source>
</evidence>
<feature type="transmembrane region" description="Helical" evidence="8">
    <location>
        <begin position="49"/>
        <end position="68"/>
    </location>
</feature>
<evidence type="ECO:0000256" key="7">
    <source>
        <dbReference type="ARBA" id="ARBA00023136"/>
    </source>
</evidence>
<dbReference type="CDD" id="cd07346">
    <property type="entry name" value="ABC_6TM_exporters"/>
    <property type="match status" value="1"/>
</dbReference>
<dbReference type="Gene3D" id="3.40.50.300">
    <property type="entry name" value="P-loop containing nucleotide triphosphate hydrolases"/>
    <property type="match status" value="1"/>
</dbReference>
<evidence type="ECO:0000256" key="6">
    <source>
        <dbReference type="ARBA" id="ARBA00022989"/>
    </source>
</evidence>
<keyword evidence="4" id="KW-0547">Nucleotide-binding</keyword>
<proteinExistence type="inferred from homology"/>
<dbReference type="AlphaFoldDB" id="A0AA95EXR5"/>
<reference evidence="11" key="1">
    <citation type="submission" date="2023-03" db="EMBL/GenBank/DDBJ databases">
        <title>Andean soil-derived lignocellulolytic bacterial consortium as a source of novel taxa and putative plastic-active enzymes.</title>
        <authorList>
            <person name="Diaz-Garcia L."/>
            <person name="Chuvochina M."/>
            <person name="Feuerriegel G."/>
            <person name="Bunk B."/>
            <person name="Sproer C."/>
            <person name="Streit W.R."/>
            <person name="Rodriguez L.M."/>
            <person name="Overmann J."/>
            <person name="Jimenez D.J."/>
        </authorList>
    </citation>
    <scope>NUCLEOTIDE SEQUENCE</scope>
    <source>
        <strain evidence="11">MAG 2441</strain>
    </source>
</reference>
<accession>A0AA95EXR5</accession>
<dbReference type="SUPFAM" id="SSF52540">
    <property type="entry name" value="P-loop containing nucleoside triphosphate hydrolases"/>
    <property type="match status" value="1"/>
</dbReference>
<feature type="transmembrane region" description="Helical" evidence="8">
    <location>
        <begin position="273"/>
        <end position="297"/>
    </location>
</feature>
<feature type="transmembrane region" description="Helical" evidence="8">
    <location>
        <begin position="166"/>
        <end position="183"/>
    </location>
</feature>
<dbReference type="InterPro" id="IPR027417">
    <property type="entry name" value="P-loop_NTPase"/>
</dbReference>
<dbReference type="PROSITE" id="PS50893">
    <property type="entry name" value="ABC_TRANSPORTER_2"/>
    <property type="match status" value="1"/>
</dbReference>
<dbReference type="FunFam" id="3.40.50.300:FF:000218">
    <property type="entry name" value="Multidrug ABC transporter ATP-binding protein"/>
    <property type="match status" value="1"/>
</dbReference>
<evidence type="ECO:0000256" key="2">
    <source>
        <dbReference type="ARBA" id="ARBA00005417"/>
    </source>
</evidence>
<dbReference type="GO" id="GO:0005524">
    <property type="term" value="F:ATP binding"/>
    <property type="evidence" value="ECO:0007669"/>
    <property type="project" value="UniProtKB-KW"/>
</dbReference>
<dbReference type="PROSITE" id="PS50929">
    <property type="entry name" value="ABC_TM1F"/>
    <property type="match status" value="1"/>
</dbReference>
<sequence length="604" mass="68071">MNQSSQSKATNTSETVKFDLEELLNDDSLTERKPTRLLFQLYRQHWTKLLLSILFFMLKHSPVYILPIVTANLINMASKPDEYGMATFWWNIGLLVIVIVQNIPTQVLHISYMSKAIRYVEAGLRSTLVRKLQRLSMSAHGELAAGKLQAKVLRDVEAIETLSKQIMLAFFPAIISVIVAIVITASRSFVVMGFFILTIPMALLVITFFRKKIRRTNMEFRKQIESMSGQVSEMVGMMPVTRAHGLEQTEIKKIDNTLNHLRNKGYKLDIVEAYFGSFSWVTFQVFQVLCLAFTVVLAYQGKIPVGDVVLYQSFFSMILGSISQLLNVYPQIAKGFESIYSVTEVLLSKDIEAYQGKRKVEAIKGSFNFRDVHFGYPNSERHVLANFQLEVKAGESIAFVGASGAGKSTILNLVIGFNKPVSGQVLVDGVPMEELDMTSYRKQLAVVHQSTVLFSGTIRENITYGLPTVKEEQLQEVIRMTHLEDVINQLPNGLETAIGEHGGRLSGGQRQRIAIARALIRNPKVILLDEATSALDNESEYHVQQAMQKLIKGRTTFIVAHRLSTIRDADRIVVMKQGRCIEIGTYDELIALRGEFYQLKMLQN</sequence>
<feature type="transmembrane region" description="Helical" evidence="8">
    <location>
        <begin position="309"/>
        <end position="329"/>
    </location>
</feature>
<dbReference type="PROSITE" id="PS00211">
    <property type="entry name" value="ABC_TRANSPORTER_1"/>
    <property type="match status" value="1"/>
</dbReference>
<keyword evidence="3 8" id="KW-0812">Transmembrane</keyword>
<evidence type="ECO:0000259" key="9">
    <source>
        <dbReference type="PROSITE" id="PS50893"/>
    </source>
</evidence>